<name>A0A5C8JJA2_9BACT</name>
<organism evidence="1 2">
    <name type="scientific">Pontibacter qinzhouensis</name>
    <dbReference type="NCBI Taxonomy" id="2603253"/>
    <lineage>
        <taxon>Bacteria</taxon>
        <taxon>Pseudomonadati</taxon>
        <taxon>Bacteroidota</taxon>
        <taxon>Cytophagia</taxon>
        <taxon>Cytophagales</taxon>
        <taxon>Hymenobacteraceae</taxon>
        <taxon>Pontibacter</taxon>
    </lineage>
</organism>
<dbReference type="EMBL" id="VRTY01000061">
    <property type="protein sequence ID" value="TXK37411.1"/>
    <property type="molecule type" value="Genomic_DNA"/>
</dbReference>
<evidence type="ECO:0000313" key="2">
    <source>
        <dbReference type="Proteomes" id="UP000321926"/>
    </source>
</evidence>
<accession>A0A5C8JJA2</accession>
<sequence>MPNYNLTWQDTDVQLLEALLLATGGEGGAPLQEVLLMSDALEGVVLSLQEVQDAFLKLIAAGYIAIQKNKLLLTPEFLLAYEEITLREGMVEADEQKPLLTLLQQQSLNEQQLEEVNTSILKKYKLKNQYQQYLEQFG</sequence>
<dbReference type="Proteomes" id="UP000321926">
    <property type="component" value="Unassembled WGS sequence"/>
</dbReference>
<keyword evidence="2" id="KW-1185">Reference proteome</keyword>
<dbReference type="OrthoDB" id="853027at2"/>
<reference evidence="1 2" key="1">
    <citation type="submission" date="2019-08" db="EMBL/GenBank/DDBJ databases">
        <authorList>
            <person name="Shi S."/>
        </authorList>
    </citation>
    <scope>NUCLEOTIDE SEQUENCE [LARGE SCALE GENOMIC DNA]</scope>
    <source>
        <strain evidence="1 2">GY10130</strain>
    </source>
</reference>
<dbReference type="RefSeq" id="WP_147922671.1">
    <property type="nucleotide sequence ID" value="NZ_VRTY01000061.1"/>
</dbReference>
<dbReference type="AlphaFoldDB" id="A0A5C8JJA2"/>
<evidence type="ECO:0000313" key="1">
    <source>
        <dbReference type="EMBL" id="TXK37411.1"/>
    </source>
</evidence>
<proteinExistence type="predicted"/>
<gene>
    <name evidence="1" type="ORF">FVR03_15490</name>
</gene>
<comment type="caution">
    <text evidence="1">The sequence shown here is derived from an EMBL/GenBank/DDBJ whole genome shotgun (WGS) entry which is preliminary data.</text>
</comment>
<protein>
    <submittedName>
        <fullName evidence="1">Uncharacterized protein</fullName>
    </submittedName>
</protein>